<evidence type="ECO:0000313" key="2">
    <source>
        <dbReference type="Proteomes" id="UP000823773"/>
    </source>
</evidence>
<gene>
    <name evidence="1" type="ORF">J2Z19_001540</name>
</gene>
<reference evidence="1" key="1">
    <citation type="submission" date="2021-03" db="EMBL/GenBank/DDBJ databases">
        <title>Genomic Encyclopedia of Type Strains, Phase IV (KMG-IV): sequencing the most valuable type-strain genomes for metagenomic binning, comparative biology and taxonomic classification.</title>
        <authorList>
            <person name="Goeker M."/>
        </authorList>
    </citation>
    <scope>NUCLEOTIDE SEQUENCE</scope>
    <source>
        <strain evidence="1">DSM 18131</strain>
    </source>
</reference>
<organism evidence="1 2">
    <name type="scientific">Ensifer adhaerens</name>
    <name type="common">Sinorhizobium morelense</name>
    <dbReference type="NCBI Taxonomy" id="106592"/>
    <lineage>
        <taxon>Bacteria</taxon>
        <taxon>Pseudomonadati</taxon>
        <taxon>Pseudomonadota</taxon>
        <taxon>Alphaproteobacteria</taxon>
        <taxon>Hyphomicrobiales</taxon>
        <taxon>Rhizobiaceae</taxon>
        <taxon>Sinorhizobium/Ensifer group</taxon>
        <taxon>Ensifer</taxon>
    </lineage>
</organism>
<dbReference type="EMBL" id="JAGGJR010000002">
    <property type="protein sequence ID" value="MBP1871828.1"/>
    <property type="molecule type" value="Genomic_DNA"/>
</dbReference>
<protein>
    <submittedName>
        <fullName evidence="1">Uncharacterized protein</fullName>
    </submittedName>
</protein>
<comment type="caution">
    <text evidence="1">The sequence shown here is derived from an EMBL/GenBank/DDBJ whole genome shotgun (WGS) entry which is preliminary data.</text>
</comment>
<dbReference type="Proteomes" id="UP000823773">
    <property type="component" value="Unassembled WGS sequence"/>
</dbReference>
<accession>A0ACC5SSG6</accession>
<evidence type="ECO:0000313" key="1">
    <source>
        <dbReference type="EMBL" id="MBP1871828.1"/>
    </source>
</evidence>
<sequence>MHGLQGWAEVLALLLAGVIAYIPLIEANEAPRTGS</sequence>
<keyword evidence="2" id="KW-1185">Reference proteome</keyword>
<name>A0ACC5SSG6_ENSAD</name>
<proteinExistence type="predicted"/>